<evidence type="ECO:0000256" key="12">
    <source>
        <dbReference type="ARBA" id="ARBA00023139"/>
    </source>
</evidence>
<evidence type="ECO:0000256" key="11">
    <source>
        <dbReference type="ARBA" id="ARBA00023136"/>
    </source>
</evidence>
<keyword evidence="9" id="KW-0406">Ion transport</keyword>
<name>A0A543Q3C8_ACITH</name>
<feature type="domain" description="Polysaccharide export protein N-terminal" evidence="15">
    <location>
        <begin position="80"/>
        <end position="175"/>
    </location>
</feature>
<comment type="similarity">
    <text evidence="2">Belongs to the BexD/CtrA/VexA family.</text>
</comment>
<evidence type="ECO:0000256" key="2">
    <source>
        <dbReference type="ARBA" id="ARBA00009450"/>
    </source>
</evidence>
<dbReference type="InterPro" id="IPR003715">
    <property type="entry name" value="Poly_export_N"/>
</dbReference>
<evidence type="ECO:0000256" key="5">
    <source>
        <dbReference type="ARBA" id="ARBA00022597"/>
    </source>
</evidence>
<dbReference type="InterPro" id="IPR054765">
    <property type="entry name" value="SLBB_dom"/>
</dbReference>
<keyword evidence="3" id="KW-0813">Transport</keyword>
<evidence type="ECO:0000256" key="7">
    <source>
        <dbReference type="ARBA" id="ARBA00022729"/>
    </source>
</evidence>
<evidence type="ECO:0000256" key="9">
    <source>
        <dbReference type="ARBA" id="ARBA00023065"/>
    </source>
</evidence>
<evidence type="ECO:0000256" key="14">
    <source>
        <dbReference type="ARBA" id="ARBA00023288"/>
    </source>
</evidence>
<dbReference type="GO" id="GO:0015288">
    <property type="term" value="F:porin activity"/>
    <property type="evidence" value="ECO:0007669"/>
    <property type="project" value="UniProtKB-KW"/>
</dbReference>
<dbReference type="AlphaFoldDB" id="A0A543Q3C8"/>
<evidence type="ECO:0000256" key="8">
    <source>
        <dbReference type="ARBA" id="ARBA00023047"/>
    </source>
</evidence>
<proteinExistence type="inferred from homology"/>
<evidence type="ECO:0000259" key="15">
    <source>
        <dbReference type="Pfam" id="PF02563"/>
    </source>
</evidence>
<evidence type="ECO:0000256" key="13">
    <source>
        <dbReference type="ARBA" id="ARBA00023237"/>
    </source>
</evidence>
<keyword evidence="6" id="KW-0812">Transmembrane</keyword>
<protein>
    <submittedName>
        <fullName evidence="17">Capsule polysaccharide export outer membrane protein CtrA</fullName>
    </submittedName>
</protein>
<dbReference type="GO" id="GO:0015159">
    <property type="term" value="F:polysaccharide transmembrane transporter activity"/>
    <property type="evidence" value="ECO:0007669"/>
    <property type="project" value="InterPro"/>
</dbReference>
<evidence type="ECO:0000256" key="1">
    <source>
        <dbReference type="ARBA" id="ARBA00004571"/>
    </source>
</evidence>
<dbReference type="Gene3D" id="3.10.560.10">
    <property type="entry name" value="Outer membrane lipoprotein wza domain like"/>
    <property type="match status" value="2"/>
</dbReference>
<comment type="caution">
    <text evidence="17">The sequence shown here is derived from an EMBL/GenBank/DDBJ whole genome shotgun (WGS) entry which is preliminary data.</text>
</comment>
<keyword evidence="13" id="KW-0998">Cell outer membrane</keyword>
<gene>
    <name evidence="17" type="primary">ctrA</name>
    <name evidence="17" type="ORF">DLNHIDIE_00688</name>
</gene>
<dbReference type="GO" id="GO:0006811">
    <property type="term" value="P:monoatomic ion transport"/>
    <property type="evidence" value="ECO:0007669"/>
    <property type="project" value="UniProtKB-KW"/>
</dbReference>
<dbReference type="GO" id="GO:0009279">
    <property type="term" value="C:cell outer membrane"/>
    <property type="evidence" value="ECO:0007669"/>
    <property type="project" value="UniProtKB-SubCell"/>
</dbReference>
<keyword evidence="5" id="KW-0762">Sugar transport</keyword>
<dbReference type="PANTHER" id="PTHR33619:SF3">
    <property type="entry name" value="POLYSACCHARIDE EXPORT PROTEIN GFCE-RELATED"/>
    <property type="match status" value="1"/>
</dbReference>
<keyword evidence="10" id="KW-0626">Porin</keyword>
<evidence type="ECO:0000256" key="4">
    <source>
        <dbReference type="ARBA" id="ARBA00022452"/>
    </source>
</evidence>
<feature type="domain" description="SLBB" evidence="16">
    <location>
        <begin position="181"/>
        <end position="255"/>
    </location>
</feature>
<evidence type="ECO:0000313" key="17">
    <source>
        <dbReference type="EMBL" id="TQN50832.1"/>
    </source>
</evidence>
<evidence type="ECO:0000256" key="6">
    <source>
        <dbReference type="ARBA" id="ARBA00022692"/>
    </source>
</evidence>
<keyword evidence="14" id="KW-0449">Lipoprotein</keyword>
<sequence>MTTGYPGLRALTAILLLAGLAGCSSYMPYAGPRVGPVENVSHNKTLRGIQLVKVDYALAHQIRTRADTPQLNLLRDFSNPNPRLYTVGPGDTLQVYIWEAPPAMLFASAGAANSTTGSGSVMTSIPEQMVGSNGDIIIPFAGKISCAGKTLDDIGAEIRARLENMAHDPQVVVRLVSNHAQSISVVGNVRKSTQVPLIPGGVSVLQALAAAGGVDKPVNKVTIQLSHQGKVLQLPLEDVIRHPEENVSLRAGDVITALYQPLHVTVMGATTQTKEIDFEASGISLAQALARAGGLNGNEADAKAVFVFRLEKPDFLTNWPEPLQTNAEGEVPVVFRFDFSNPATLFAAQEFPIQNKDLIYVASAPITDLQKFLGLIVQIVYPIQGLSTAGIVK</sequence>
<comment type="subcellular location">
    <subcellularLocation>
        <location evidence="1">Cell outer membrane</location>
        <topology evidence="1">Multi-pass membrane protein</topology>
    </subcellularLocation>
</comment>
<dbReference type="InterPro" id="IPR049712">
    <property type="entry name" value="Poly_export"/>
</dbReference>
<dbReference type="PANTHER" id="PTHR33619">
    <property type="entry name" value="POLYSACCHARIDE EXPORT PROTEIN GFCE-RELATED"/>
    <property type="match status" value="1"/>
</dbReference>
<dbReference type="RefSeq" id="WP_142086689.1">
    <property type="nucleotide sequence ID" value="NZ_SZUV01000001.1"/>
</dbReference>
<keyword evidence="11" id="KW-0472">Membrane</keyword>
<keyword evidence="7" id="KW-0732">Signal</keyword>
<organism evidence="17 18">
    <name type="scientific">Acidithiobacillus thiooxidans ATCC 19377</name>
    <dbReference type="NCBI Taxonomy" id="637390"/>
    <lineage>
        <taxon>Bacteria</taxon>
        <taxon>Pseudomonadati</taxon>
        <taxon>Pseudomonadota</taxon>
        <taxon>Acidithiobacillia</taxon>
        <taxon>Acidithiobacillales</taxon>
        <taxon>Acidithiobacillaceae</taxon>
        <taxon>Acidithiobacillus</taxon>
    </lineage>
</organism>
<accession>A0A543Q3C8</accession>
<feature type="domain" description="SLBB" evidence="16">
    <location>
        <begin position="264"/>
        <end position="361"/>
    </location>
</feature>
<keyword evidence="8" id="KW-0625">Polysaccharide transport</keyword>
<evidence type="ECO:0000259" key="16">
    <source>
        <dbReference type="Pfam" id="PF22461"/>
    </source>
</evidence>
<dbReference type="GO" id="GO:0046930">
    <property type="term" value="C:pore complex"/>
    <property type="evidence" value="ECO:0007669"/>
    <property type="project" value="UniProtKB-KW"/>
</dbReference>
<dbReference type="Gene3D" id="3.30.1950.10">
    <property type="entry name" value="wza like domain"/>
    <property type="match status" value="1"/>
</dbReference>
<evidence type="ECO:0000256" key="3">
    <source>
        <dbReference type="ARBA" id="ARBA00022448"/>
    </source>
</evidence>
<dbReference type="EMBL" id="SZUV01000001">
    <property type="protein sequence ID" value="TQN50832.1"/>
    <property type="molecule type" value="Genomic_DNA"/>
</dbReference>
<dbReference type="Pfam" id="PF22461">
    <property type="entry name" value="SLBB_2"/>
    <property type="match status" value="2"/>
</dbReference>
<evidence type="ECO:0000313" key="18">
    <source>
        <dbReference type="Proteomes" id="UP000315403"/>
    </source>
</evidence>
<keyword evidence="12" id="KW-0564">Palmitate</keyword>
<reference evidence="17 18" key="1">
    <citation type="submission" date="2019-03" db="EMBL/GenBank/DDBJ databases">
        <title>New insights into Acidothiobacillus thiooxidans sulfur metabolism through coupled gene expression, solution geochemistry, microscopy and spectroscopy analyses.</title>
        <authorList>
            <person name="Camacho D."/>
            <person name="Frazao R."/>
            <person name="Fouillen A."/>
            <person name="Nanci A."/>
            <person name="Lang B.F."/>
            <person name="Apte S.C."/>
            <person name="Baron C."/>
            <person name="Warren L.A."/>
        </authorList>
    </citation>
    <scope>NUCLEOTIDE SEQUENCE [LARGE SCALE GENOMIC DNA]</scope>
    <source>
        <strain evidence="17 18">ATCC 19377</strain>
    </source>
</reference>
<dbReference type="Proteomes" id="UP000315403">
    <property type="component" value="Unassembled WGS sequence"/>
</dbReference>
<dbReference type="Pfam" id="PF02563">
    <property type="entry name" value="Poly_export"/>
    <property type="match status" value="1"/>
</dbReference>
<keyword evidence="4" id="KW-1134">Transmembrane beta strand</keyword>
<evidence type="ECO:0000256" key="10">
    <source>
        <dbReference type="ARBA" id="ARBA00023114"/>
    </source>
</evidence>